<dbReference type="EMBL" id="MN739534">
    <property type="protein sequence ID" value="QHT11371.1"/>
    <property type="molecule type" value="Genomic_DNA"/>
</dbReference>
<evidence type="ECO:0000313" key="1">
    <source>
        <dbReference type="EMBL" id="QHT11371.1"/>
    </source>
</evidence>
<dbReference type="AlphaFoldDB" id="A0A6C0D490"/>
<proteinExistence type="predicted"/>
<name>A0A6C0D490_9ZZZZ</name>
<organism evidence="1">
    <name type="scientific">viral metagenome</name>
    <dbReference type="NCBI Taxonomy" id="1070528"/>
    <lineage>
        <taxon>unclassified sequences</taxon>
        <taxon>metagenomes</taxon>
        <taxon>organismal metagenomes</taxon>
    </lineage>
</organism>
<sequence>MTERKELQMNKIYKMNKMNKIYKITQYKFYYLETCLNL</sequence>
<protein>
    <submittedName>
        <fullName evidence="1">Uncharacterized protein</fullName>
    </submittedName>
</protein>
<accession>A0A6C0D490</accession>
<reference evidence="1" key="1">
    <citation type="journal article" date="2020" name="Nature">
        <title>Giant virus diversity and host interactions through global metagenomics.</title>
        <authorList>
            <person name="Schulz F."/>
            <person name="Roux S."/>
            <person name="Paez-Espino D."/>
            <person name="Jungbluth S."/>
            <person name="Walsh D.A."/>
            <person name="Denef V.J."/>
            <person name="McMahon K.D."/>
            <person name="Konstantinidis K.T."/>
            <person name="Eloe-Fadrosh E.A."/>
            <person name="Kyrpides N.C."/>
            <person name="Woyke T."/>
        </authorList>
    </citation>
    <scope>NUCLEOTIDE SEQUENCE</scope>
    <source>
        <strain evidence="1">GVMAG-M-3300023174-116</strain>
    </source>
</reference>